<comment type="caution">
    <text evidence="2">The sequence shown here is derived from an EMBL/GenBank/DDBJ whole genome shotgun (WGS) entry which is preliminary data.</text>
</comment>
<evidence type="ECO:0000313" key="3">
    <source>
        <dbReference type="Proteomes" id="UP000236333"/>
    </source>
</evidence>
<evidence type="ECO:0000313" key="2">
    <source>
        <dbReference type="EMBL" id="PNH01086.1"/>
    </source>
</evidence>
<dbReference type="SUPFAM" id="SSF56219">
    <property type="entry name" value="DNase I-like"/>
    <property type="match status" value="1"/>
</dbReference>
<dbReference type="GO" id="GO:0003676">
    <property type="term" value="F:nucleic acid binding"/>
    <property type="evidence" value="ECO:0007669"/>
    <property type="project" value="InterPro"/>
</dbReference>
<dbReference type="InterPro" id="IPR036691">
    <property type="entry name" value="Endo/exonu/phosph_ase_sf"/>
</dbReference>
<accession>A0A2J7ZLE7</accession>
<dbReference type="Gene3D" id="3.60.10.10">
    <property type="entry name" value="Endonuclease/exonuclease/phosphatase"/>
    <property type="match status" value="1"/>
</dbReference>
<dbReference type="PROSITE" id="PS50879">
    <property type="entry name" value="RNASE_H_1"/>
    <property type="match status" value="1"/>
</dbReference>
<proteinExistence type="predicted"/>
<sequence length="371" mass="41104">MLDWCADIIILTETRLNSRVHWMMQSIRTQLQGYKAYNSSKPVPPDGRARSASVMICVSERIPMHVLGIYAPEDHETRKRIYTYAAHAIKSAETAGQHLVIGGDFNAVLRPEDRSTGSANTTRVARQRIEEQTIGPVAEVTILMMEAIDAIDHAARQLRQGGEATAHEVIRNLRADPRVSEVNVEDVAAQIQDILNKGQEALLSACDLKPINRDRQYCKRKVVLVANTEGAKAFAMRGWHSGQDHHGLLDALQEHAPPNTRIPLRPAAGAETMRSYPKRLGYHLRELTKKHVVWTDGSCVREPGAPNRLGAAIFHAGHNGESTIHLDPNGKDYTNTIQRAELVGIKAAIIACKDRQKLVIVTDSKVSLDLI</sequence>
<reference evidence="2 3" key="1">
    <citation type="journal article" date="2017" name="Mol. Biol. Evol.">
        <title>The 4-celled Tetrabaena socialis nuclear genome reveals the essential components for genetic control of cell number at the origin of multicellularity in the volvocine lineage.</title>
        <authorList>
            <person name="Featherston J."/>
            <person name="Arakaki Y."/>
            <person name="Hanschen E.R."/>
            <person name="Ferris P.J."/>
            <person name="Michod R.E."/>
            <person name="Olson B.J.S.C."/>
            <person name="Nozaki H."/>
            <person name="Durand P.M."/>
        </authorList>
    </citation>
    <scope>NUCLEOTIDE SEQUENCE [LARGE SCALE GENOMIC DNA]</scope>
    <source>
        <strain evidence="2 3">NIES-571</strain>
    </source>
</reference>
<dbReference type="SUPFAM" id="SSF53098">
    <property type="entry name" value="Ribonuclease H-like"/>
    <property type="match status" value="1"/>
</dbReference>
<name>A0A2J7ZLE7_9CHLO</name>
<protein>
    <recommendedName>
        <fullName evidence="1">RNase H type-1 domain-containing protein</fullName>
    </recommendedName>
</protein>
<dbReference type="InterPro" id="IPR036397">
    <property type="entry name" value="RNaseH_sf"/>
</dbReference>
<dbReference type="InterPro" id="IPR002156">
    <property type="entry name" value="RNaseH_domain"/>
</dbReference>
<dbReference type="AlphaFoldDB" id="A0A2J7ZLE7"/>
<dbReference type="Gene3D" id="3.30.420.10">
    <property type="entry name" value="Ribonuclease H-like superfamily/Ribonuclease H"/>
    <property type="match status" value="1"/>
</dbReference>
<feature type="domain" description="RNase H type-1" evidence="1">
    <location>
        <begin position="287"/>
        <end position="371"/>
    </location>
</feature>
<evidence type="ECO:0000259" key="1">
    <source>
        <dbReference type="PROSITE" id="PS50879"/>
    </source>
</evidence>
<dbReference type="InterPro" id="IPR012337">
    <property type="entry name" value="RNaseH-like_sf"/>
</dbReference>
<keyword evidence="3" id="KW-1185">Reference proteome</keyword>
<dbReference type="GO" id="GO:0004523">
    <property type="term" value="F:RNA-DNA hybrid ribonuclease activity"/>
    <property type="evidence" value="ECO:0007669"/>
    <property type="project" value="InterPro"/>
</dbReference>
<dbReference type="OrthoDB" id="407198at2759"/>
<dbReference type="EMBL" id="PGGS01001018">
    <property type="protein sequence ID" value="PNH01086.1"/>
    <property type="molecule type" value="Genomic_DNA"/>
</dbReference>
<gene>
    <name evidence="2" type="ORF">TSOC_013045</name>
</gene>
<dbReference type="Pfam" id="PF00075">
    <property type="entry name" value="RNase_H"/>
    <property type="match status" value="1"/>
</dbReference>
<organism evidence="2 3">
    <name type="scientific">Tetrabaena socialis</name>
    <dbReference type="NCBI Taxonomy" id="47790"/>
    <lineage>
        <taxon>Eukaryota</taxon>
        <taxon>Viridiplantae</taxon>
        <taxon>Chlorophyta</taxon>
        <taxon>core chlorophytes</taxon>
        <taxon>Chlorophyceae</taxon>
        <taxon>CS clade</taxon>
        <taxon>Chlamydomonadales</taxon>
        <taxon>Tetrabaenaceae</taxon>
        <taxon>Tetrabaena</taxon>
    </lineage>
</organism>
<dbReference type="Proteomes" id="UP000236333">
    <property type="component" value="Unassembled WGS sequence"/>
</dbReference>